<feature type="signal peptide" evidence="1">
    <location>
        <begin position="1"/>
        <end position="23"/>
    </location>
</feature>
<dbReference type="Proteomes" id="UP000004892">
    <property type="component" value="Unassembled WGS sequence"/>
</dbReference>
<proteinExistence type="predicted"/>
<dbReference type="RefSeq" id="WP_009136712.1">
    <property type="nucleotide sequence ID" value="NZ_JH594596.1"/>
</dbReference>
<reference evidence="2 3" key="1">
    <citation type="submission" date="2012-01" db="EMBL/GenBank/DDBJ databases">
        <title>The Genome Sequence of Odoribacter laneus YIT 12061.</title>
        <authorList>
            <consortium name="The Broad Institute Genome Sequencing Platform"/>
            <person name="Earl A."/>
            <person name="Ward D."/>
            <person name="Feldgarden M."/>
            <person name="Gevers D."/>
            <person name="Morotomi M."/>
            <person name="Young S.K."/>
            <person name="Zeng Q."/>
            <person name="Gargeya S."/>
            <person name="Fitzgerald M."/>
            <person name="Haas B."/>
            <person name="Abouelleil A."/>
            <person name="Alvarado L."/>
            <person name="Arachchi H.M."/>
            <person name="Berlin A."/>
            <person name="Chapman S.B."/>
            <person name="Gearin G."/>
            <person name="Goldberg J."/>
            <person name="Griggs A."/>
            <person name="Gujja S."/>
            <person name="Hansen M."/>
            <person name="Heiman D."/>
            <person name="Howarth C."/>
            <person name="Larimer J."/>
            <person name="Lui A."/>
            <person name="MacDonald P.J.P."/>
            <person name="McCowen C."/>
            <person name="Montmayeur A."/>
            <person name="Murphy C."/>
            <person name="Neiman D."/>
            <person name="Pearson M."/>
            <person name="Priest M."/>
            <person name="Roberts A."/>
            <person name="Saif S."/>
            <person name="Shea T."/>
            <person name="Sisk P."/>
            <person name="Stolte C."/>
            <person name="Sykes S."/>
            <person name="Wortman J."/>
            <person name="Nusbaum C."/>
            <person name="Birren B."/>
        </authorList>
    </citation>
    <scope>NUCLEOTIDE SEQUENCE [LARGE SCALE GENOMIC DNA]</scope>
    <source>
        <strain evidence="2 3">YIT 12061</strain>
    </source>
</reference>
<dbReference type="PROSITE" id="PS51257">
    <property type="entry name" value="PROKAR_LIPOPROTEIN"/>
    <property type="match status" value="1"/>
</dbReference>
<dbReference type="HOGENOM" id="CLU_046268_1_0_10"/>
<gene>
    <name evidence="2" type="ORF">HMPREF9449_01564</name>
</gene>
<dbReference type="STRING" id="742817.HMPREF9449_01564"/>
<organism evidence="2 3">
    <name type="scientific">Odoribacter laneus YIT 12061</name>
    <dbReference type="NCBI Taxonomy" id="742817"/>
    <lineage>
        <taxon>Bacteria</taxon>
        <taxon>Pseudomonadati</taxon>
        <taxon>Bacteroidota</taxon>
        <taxon>Bacteroidia</taxon>
        <taxon>Bacteroidales</taxon>
        <taxon>Odoribacteraceae</taxon>
        <taxon>Odoribacter</taxon>
    </lineage>
</organism>
<keyword evidence="3" id="KW-1185">Reference proteome</keyword>
<evidence type="ECO:0008006" key="4">
    <source>
        <dbReference type="Google" id="ProtNLM"/>
    </source>
</evidence>
<dbReference type="AlphaFoldDB" id="H1DH28"/>
<protein>
    <recommendedName>
        <fullName evidence="4">DUF4876 domain-containing protein</fullName>
    </recommendedName>
</protein>
<keyword evidence="1" id="KW-0732">Signal</keyword>
<dbReference type="EMBL" id="ADMC01000022">
    <property type="protein sequence ID" value="EHP47711.1"/>
    <property type="molecule type" value="Genomic_DNA"/>
</dbReference>
<dbReference type="InterPro" id="IPR032627">
    <property type="entry name" value="DUF4876"/>
</dbReference>
<sequence>MRNNYLYLFLVFTLLFGVSSCNDDDPTPIPQVTVSVTLNAPDSVSNAVVSNVVATLKNITTGRASEIDVIPAETGASTSFNFTLTVEEGLYNMTLEGDITYAFHDQQITSKIRGYKGNVELTGTNPSISLEGFLHNNTVGEKGNFVLAEIFFTGTETPEKKQYTGDKYFRIYNNSSDTLYADRLMIAESEFTTVKKYNYDPDIMKDAFAAGAIYVVPGTGKDYPVLPGKSILIVDNAINHTEANPNSFDLTKADFEWYDESTNPNFMDVNNPDVPDMDKYYCYTTTIWGPHNRGFKSYVLARVPEGVNKDSYLRNYPYHYEYEMVLPAGTFPMEGDCYKIPNEWVLDAVNCSIESNFVWLVTAPSLDLGWTYCGSVDQDASRYGKSVRRKVASTTADGIVLLQDTNNSAADFEAEAKADPFYIFK</sequence>
<name>H1DH28_9BACT</name>
<evidence type="ECO:0000313" key="3">
    <source>
        <dbReference type="Proteomes" id="UP000004892"/>
    </source>
</evidence>
<accession>H1DH28</accession>
<feature type="chain" id="PRO_5003549192" description="DUF4876 domain-containing protein" evidence="1">
    <location>
        <begin position="24"/>
        <end position="425"/>
    </location>
</feature>
<evidence type="ECO:0000313" key="2">
    <source>
        <dbReference type="EMBL" id="EHP47711.1"/>
    </source>
</evidence>
<evidence type="ECO:0000256" key="1">
    <source>
        <dbReference type="SAM" id="SignalP"/>
    </source>
</evidence>
<dbReference type="eggNOG" id="ENOG502Z9BC">
    <property type="taxonomic scope" value="Bacteria"/>
</dbReference>
<dbReference type="PATRIC" id="fig|742817.3.peg.1666"/>
<dbReference type="Pfam" id="PF16215">
    <property type="entry name" value="DUF4876"/>
    <property type="match status" value="1"/>
</dbReference>
<comment type="caution">
    <text evidence="2">The sequence shown here is derived from an EMBL/GenBank/DDBJ whole genome shotgun (WGS) entry which is preliminary data.</text>
</comment>
<dbReference type="GeneID" id="98069133"/>